<evidence type="ECO:0000256" key="12">
    <source>
        <dbReference type="ARBA" id="ARBA00022796"/>
    </source>
</evidence>
<dbReference type="NCBIfam" id="TIGR01511">
    <property type="entry name" value="ATPase-IB1_Cu"/>
    <property type="match status" value="1"/>
</dbReference>
<comment type="similarity">
    <text evidence="2 23">Belongs to the cation transport ATPase (P-type) (TC 3.A.3) family. Type IB subfamily.</text>
</comment>
<dbReference type="Pfam" id="PF00403">
    <property type="entry name" value="HMA"/>
    <property type="match status" value="1"/>
</dbReference>
<evidence type="ECO:0000313" key="25">
    <source>
        <dbReference type="EMBL" id="MCQ8127572.1"/>
    </source>
</evidence>
<dbReference type="Pfam" id="PF00702">
    <property type="entry name" value="Hydrolase"/>
    <property type="match status" value="1"/>
</dbReference>
<evidence type="ECO:0000259" key="24">
    <source>
        <dbReference type="PROSITE" id="PS50846"/>
    </source>
</evidence>
<dbReference type="Gene3D" id="3.40.50.1000">
    <property type="entry name" value="HAD superfamily/HAD-like"/>
    <property type="match status" value="1"/>
</dbReference>
<dbReference type="SUPFAM" id="SSF81653">
    <property type="entry name" value="Calcium ATPase, transduction domain A"/>
    <property type="match status" value="1"/>
</dbReference>
<comment type="caution">
    <text evidence="25">The sequence shown here is derived from an EMBL/GenBank/DDBJ whole genome shotgun (WGS) entry which is preliminary data.</text>
</comment>
<dbReference type="EC" id="7.2.2.8" evidence="3"/>
<dbReference type="SFLD" id="SFLDF00027">
    <property type="entry name" value="p-type_atpase"/>
    <property type="match status" value="1"/>
</dbReference>
<dbReference type="InterPro" id="IPR036163">
    <property type="entry name" value="HMA_dom_sf"/>
</dbReference>
<evidence type="ECO:0000256" key="14">
    <source>
        <dbReference type="ARBA" id="ARBA00022842"/>
    </source>
</evidence>
<keyword evidence="12" id="KW-0187">Copper transport</keyword>
<dbReference type="NCBIfam" id="TIGR01494">
    <property type="entry name" value="ATPase_P-type"/>
    <property type="match status" value="1"/>
</dbReference>
<feature type="transmembrane region" description="Helical" evidence="23">
    <location>
        <begin position="166"/>
        <end position="183"/>
    </location>
</feature>
<feature type="transmembrane region" description="Helical" evidence="23">
    <location>
        <begin position="717"/>
        <end position="735"/>
    </location>
</feature>
<evidence type="ECO:0000313" key="26">
    <source>
        <dbReference type="Proteomes" id="UP001524586"/>
    </source>
</evidence>
<dbReference type="PANTHER" id="PTHR43520:SF6">
    <property type="entry name" value="COPPER-EXPORTING P-TYPE ATPASE"/>
    <property type="match status" value="1"/>
</dbReference>
<evidence type="ECO:0000256" key="8">
    <source>
        <dbReference type="ARBA" id="ARBA00022692"/>
    </source>
</evidence>
<proteinExistence type="inferred from homology"/>
<dbReference type="InterPro" id="IPR023299">
    <property type="entry name" value="ATPase_P-typ_cyto_dom_N"/>
</dbReference>
<evidence type="ECO:0000256" key="6">
    <source>
        <dbReference type="ARBA" id="ARBA00022475"/>
    </source>
</evidence>
<dbReference type="InterPro" id="IPR027256">
    <property type="entry name" value="P-typ_ATPase_IB"/>
</dbReference>
<comment type="subcellular location">
    <subcellularLocation>
        <location evidence="1">Cell membrane</location>
        <topology evidence="1">Multi-pass membrane protein</topology>
    </subcellularLocation>
</comment>
<dbReference type="SUPFAM" id="SSF56784">
    <property type="entry name" value="HAD-like"/>
    <property type="match status" value="1"/>
</dbReference>
<dbReference type="InterPro" id="IPR017969">
    <property type="entry name" value="Heavy-metal-associated_CS"/>
</dbReference>
<feature type="transmembrane region" description="Helical" evidence="23">
    <location>
        <begin position="100"/>
        <end position="118"/>
    </location>
</feature>
<dbReference type="EMBL" id="JANIBK010000011">
    <property type="protein sequence ID" value="MCQ8127572.1"/>
    <property type="molecule type" value="Genomic_DNA"/>
</dbReference>
<dbReference type="InterPro" id="IPR001757">
    <property type="entry name" value="P_typ_ATPase"/>
</dbReference>
<feature type="transmembrane region" description="Helical" evidence="23">
    <location>
        <begin position="376"/>
        <end position="408"/>
    </location>
</feature>
<keyword evidence="26" id="KW-1185">Reference proteome</keyword>
<keyword evidence="15" id="KW-1278">Translocase</keyword>
<keyword evidence="17" id="KW-0186">Copper</keyword>
<keyword evidence="18" id="KW-0406">Ion transport</keyword>
<dbReference type="InterPro" id="IPR008250">
    <property type="entry name" value="ATPase_P-typ_transduc_dom_A_sf"/>
</dbReference>
<dbReference type="InterPro" id="IPR059000">
    <property type="entry name" value="ATPase_P-type_domA"/>
</dbReference>
<evidence type="ECO:0000256" key="13">
    <source>
        <dbReference type="ARBA" id="ARBA00022840"/>
    </source>
</evidence>
<keyword evidence="6 23" id="KW-1003">Cell membrane</keyword>
<evidence type="ECO:0000256" key="16">
    <source>
        <dbReference type="ARBA" id="ARBA00022989"/>
    </source>
</evidence>
<dbReference type="Gene3D" id="2.70.150.10">
    <property type="entry name" value="Calcium-transporting ATPase, cytoplasmic transduction domain A"/>
    <property type="match status" value="1"/>
</dbReference>
<dbReference type="PRINTS" id="PR00943">
    <property type="entry name" value="CUATPASE"/>
</dbReference>
<keyword evidence="11 23" id="KW-0547">Nucleotide-binding</keyword>
<accession>A0ABT1U177</accession>
<feature type="transmembrane region" description="Helical" evidence="23">
    <location>
        <begin position="692"/>
        <end position="711"/>
    </location>
</feature>
<dbReference type="SUPFAM" id="SSF81665">
    <property type="entry name" value="Calcium ATPase, transmembrane domain M"/>
    <property type="match status" value="1"/>
</dbReference>
<organism evidence="25 26">
    <name type="scientific">Methylomonas rivi</name>
    <dbReference type="NCBI Taxonomy" id="2952226"/>
    <lineage>
        <taxon>Bacteria</taxon>
        <taxon>Pseudomonadati</taxon>
        <taxon>Pseudomonadota</taxon>
        <taxon>Gammaproteobacteria</taxon>
        <taxon>Methylococcales</taxon>
        <taxon>Methylococcaceae</taxon>
        <taxon>Methylomonas</taxon>
    </lineage>
</organism>
<evidence type="ECO:0000256" key="21">
    <source>
        <dbReference type="ARBA" id="ARBA00033239"/>
    </source>
</evidence>
<evidence type="ECO:0000256" key="20">
    <source>
        <dbReference type="ARBA" id="ARBA00029719"/>
    </source>
</evidence>
<feature type="transmembrane region" description="Helical" evidence="23">
    <location>
        <begin position="195"/>
        <end position="214"/>
    </location>
</feature>
<evidence type="ECO:0000256" key="15">
    <source>
        <dbReference type="ARBA" id="ARBA00022967"/>
    </source>
</evidence>
<evidence type="ECO:0000256" key="22">
    <source>
        <dbReference type="ARBA" id="ARBA00049289"/>
    </source>
</evidence>
<keyword evidence="14" id="KW-0460">Magnesium</keyword>
<dbReference type="SFLD" id="SFLDS00003">
    <property type="entry name" value="Haloacid_Dehalogenase"/>
    <property type="match status" value="1"/>
</dbReference>
<gene>
    <name evidence="25" type="ORF">NP596_03790</name>
</gene>
<dbReference type="PROSITE" id="PS01047">
    <property type="entry name" value="HMA_1"/>
    <property type="match status" value="1"/>
</dbReference>
<evidence type="ECO:0000256" key="9">
    <source>
        <dbReference type="ARBA" id="ARBA00022723"/>
    </source>
</evidence>
<sequence>MNTEHTFNQEQEIRLSILGMRCAGCIAAVETALQGVAGVKTVNVNFADHSAVVTGAAEPEQMKLALKQAGYDAAVMEGLEDPGEEEKQEEERYRDLMRKAAVAGALGVPLMLGAHLDWFPLMGTSAGTGFWTNVAVLTLVVMFYSGGHFFASAIKLMRVKQANMDTLIALGTGSAWLYSSIVIDYSDQLPSLSNHAYFEASAIILAFINLGSALETRARGKTSAAIRALIGLQPRTARVVRDGQEVDIPIEEVGLGEVLRVRPGEKIAVDGVLLEGHSTVDESMLTGESLPVEKSAGANVAAGTINQNGSFLFTATRIGRDTALAQIIYSVRQAQSSKPELAKLADKISAVFVPAVVAISIFTFFIWLIFGPSPSLGYAFVTSMTVLVIACPCALGLATPISVMVAVGRAAQMGVLIRKGEALQTAGKLTCLILDKTGTVTVGKPTLSHIAAFEGYSEDQVLQRAASLESGSEHPLAAAILMAAEQKQLKLDKVRKFHAVAGHGITGLIDKQPWLFGNAALMAEHGIAIDAHADTMAELAGQGQTPMLLAADKILVGIVAVADPIKADSARAVQQLKQRGVRVLMVTGDNEITAKAIAAQAGITEVRAQVLPQDKATVVKELQAQGEKVGMVGDGINDAPALAQADVGFAIGTGTDVAIESADVVLLQGSLLKVPEAMALSVLTVANIKQNLLGAFFYNTIGIPVAAGLLYPLFGILLNPMIAGAAMAMSSVTVVSNANRLRWIKLNGEEPYS</sequence>
<dbReference type="SUPFAM" id="SSF55008">
    <property type="entry name" value="HMA, heavy metal-associated domain"/>
    <property type="match status" value="1"/>
</dbReference>
<dbReference type="InterPro" id="IPR044492">
    <property type="entry name" value="P_typ_ATPase_HD_dom"/>
</dbReference>
<dbReference type="InterPro" id="IPR006121">
    <property type="entry name" value="HMA_dom"/>
</dbReference>
<keyword evidence="7" id="KW-0597">Phosphoprotein</keyword>
<evidence type="ECO:0000256" key="2">
    <source>
        <dbReference type="ARBA" id="ARBA00006024"/>
    </source>
</evidence>
<protein>
    <recommendedName>
        <fullName evidence="4">Copper-exporting P-type ATPase</fullName>
        <ecNumber evidence="3">7.2.2.8</ecNumber>
    </recommendedName>
    <alternativeName>
        <fullName evidence="20">Copper-exporting P-type ATPase A</fullName>
    </alternativeName>
    <alternativeName>
        <fullName evidence="21">Cu(+)-exporting ATPase</fullName>
    </alternativeName>
</protein>
<evidence type="ECO:0000256" key="23">
    <source>
        <dbReference type="RuleBase" id="RU362081"/>
    </source>
</evidence>
<keyword evidence="19 23" id="KW-0472">Membrane</keyword>
<dbReference type="InterPro" id="IPR023214">
    <property type="entry name" value="HAD_sf"/>
</dbReference>
<dbReference type="SFLD" id="SFLDG00002">
    <property type="entry name" value="C1.7:_P-type_atpase_like"/>
    <property type="match status" value="1"/>
</dbReference>
<keyword evidence="9 23" id="KW-0479">Metal-binding</keyword>
<dbReference type="Pfam" id="PF00122">
    <property type="entry name" value="E1-E2_ATPase"/>
    <property type="match status" value="1"/>
</dbReference>
<keyword evidence="10" id="KW-0677">Repeat</keyword>
<evidence type="ECO:0000256" key="19">
    <source>
        <dbReference type="ARBA" id="ARBA00023136"/>
    </source>
</evidence>
<dbReference type="PANTHER" id="PTHR43520">
    <property type="entry name" value="ATP7, ISOFORM B"/>
    <property type="match status" value="1"/>
</dbReference>
<evidence type="ECO:0000256" key="7">
    <source>
        <dbReference type="ARBA" id="ARBA00022553"/>
    </source>
</evidence>
<dbReference type="Proteomes" id="UP001524586">
    <property type="component" value="Unassembled WGS sequence"/>
</dbReference>
<feature type="transmembrane region" description="Helical" evidence="23">
    <location>
        <begin position="130"/>
        <end position="154"/>
    </location>
</feature>
<dbReference type="PRINTS" id="PR00119">
    <property type="entry name" value="CATATPASE"/>
</dbReference>
<evidence type="ECO:0000256" key="18">
    <source>
        <dbReference type="ARBA" id="ARBA00023065"/>
    </source>
</evidence>
<evidence type="ECO:0000256" key="1">
    <source>
        <dbReference type="ARBA" id="ARBA00004651"/>
    </source>
</evidence>
<dbReference type="CDD" id="cd00371">
    <property type="entry name" value="HMA"/>
    <property type="match status" value="1"/>
</dbReference>
<feature type="transmembrane region" description="Helical" evidence="23">
    <location>
        <begin position="348"/>
        <end position="370"/>
    </location>
</feature>
<evidence type="ECO:0000256" key="17">
    <source>
        <dbReference type="ARBA" id="ARBA00023008"/>
    </source>
</evidence>
<dbReference type="InterPro" id="IPR023298">
    <property type="entry name" value="ATPase_P-typ_TM_dom_sf"/>
</dbReference>
<dbReference type="Gene3D" id="3.30.70.100">
    <property type="match status" value="1"/>
</dbReference>
<evidence type="ECO:0000256" key="11">
    <source>
        <dbReference type="ARBA" id="ARBA00022741"/>
    </source>
</evidence>
<dbReference type="Gene3D" id="3.40.1110.10">
    <property type="entry name" value="Calcium-transporting ATPase, cytoplasmic domain N"/>
    <property type="match status" value="1"/>
</dbReference>
<reference evidence="25 26" key="1">
    <citation type="submission" date="2022-07" db="EMBL/GenBank/DDBJ databases">
        <title>Methylomonas rivi sp. nov., Methylomonas rosea sp. nov., Methylomonas aureus sp. nov. and Methylomonas subterranea sp. nov., four novel methanotrophs isolated from a freshwater creek and the deep terrestrial subsurface.</title>
        <authorList>
            <person name="Abin C."/>
            <person name="Sankaranarayanan K."/>
            <person name="Garner C."/>
            <person name="Sindelar R."/>
            <person name="Kotary K."/>
            <person name="Garner R."/>
            <person name="Barclay S."/>
            <person name="Lawson P."/>
            <person name="Krumholz L."/>
        </authorList>
    </citation>
    <scope>NUCLEOTIDE SEQUENCE [LARGE SCALE GENOMIC DNA]</scope>
    <source>
        <strain evidence="25 26">WSC-6</strain>
    </source>
</reference>
<keyword evidence="16 23" id="KW-1133">Transmembrane helix</keyword>
<evidence type="ECO:0000256" key="5">
    <source>
        <dbReference type="ARBA" id="ARBA00022448"/>
    </source>
</evidence>
<evidence type="ECO:0000256" key="10">
    <source>
        <dbReference type="ARBA" id="ARBA00022737"/>
    </source>
</evidence>
<feature type="domain" description="HMA" evidence="24">
    <location>
        <begin position="11"/>
        <end position="74"/>
    </location>
</feature>
<evidence type="ECO:0000256" key="4">
    <source>
        <dbReference type="ARBA" id="ARBA00015102"/>
    </source>
</evidence>
<dbReference type="PROSITE" id="PS00154">
    <property type="entry name" value="ATPASE_E1_E2"/>
    <property type="match status" value="1"/>
</dbReference>
<dbReference type="PROSITE" id="PS50846">
    <property type="entry name" value="HMA_2"/>
    <property type="match status" value="1"/>
</dbReference>
<keyword evidence="13 23" id="KW-0067">ATP-binding</keyword>
<dbReference type="InterPro" id="IPR018303">
    <property type="entry name" value="ATPase_P-typ_P_site"/>
</dbReference>
<dbReference type="InterPro" id="IPR036412">
    <property type="entry name" value="HAD-like_sf"/>
</dbReference>
<evidence type="ECO:0000256" key="3">
    <source>
        <dbReference type="ARBA" id="ARBA00012517"/>
    </source>
</evidence>
<dbReference type="NCBIfam" id="TIGR01525">
    <property type="entry name" value="ATPase-IB_hvy"/>
    <property type="match status" value="1"/>
</dbReference>
<keyword evidence="5" id="KW-0813">Transport</keyword>
<comment type="catalytic activity">
    <reaction evidence="22">
        <text>Cu(+)(in) + ATP + H2O = Cu(+)(out) + ADP + phosphate + H(+)</text>
        <dbReference type="Rhea" id="RHEA:25792"/>
        <dbReference type="ChEBI" id="CHEBI:15377"/>
        <dbReference type="ChEBI" id="CHEBI:15378"/>
        <dbReference type="ChEBI" id="CHEBI:30616"/>
        <dbReference type="ChEBI" id="CHEBI:43474"/>
        <dbReference type="ChEBI" id="CHEBI:49552"/>
        <dbReference type="ChEBI" id="CHEBI:456216"/>
        <dbReference type="EC" id="7.2.2.8"/>
    </reaction>
</comment>
<dbReference type="RefSeq" id="WP_256613902.1">
    <property type="nucleotide sequence ID" value="NZ_JANIBK010000011.1"/>
</dbReference>
<dbReference type="CDD" id="cd02094">
    <property type="entry name" value="P-type_ATPase_Cu-like"/>
    <property type="match status" value="1"/>
</dbReference>
<keyword evidence="8 23" id="KW-0812">Transmembrane</keyword>
<name>A0ABT1U177_9GAMM</name>